<accession>A0A1R2BUZ4</accession>
<comment type="caution">
    <text evidence="1">The sequence shown here is derived from an EMBL/GenBank/DDBJ whole genome shotgun (WGS) entry which is preliminary data.</text>
</comment>
<gene>
    <name evidence="1" type="ORF">SteCoe_19109</name>
</gene>
<evidence type="ECO:0000313" key="1">
    <source>
        <dbReference type="EMBL" id="OMJ80623.1"/>
    </source>
</evidence>
<reference evidence="1 2" key="1">
    <citation type="submission" date="2016-11" db="EMBL/GenBank/DDBJ databases">
        <title>The macronuclear genome of Stentor coeruleus: a giant cell with tiny introns.</title>
        <authorList>
            <person name="Slabodnick M."/>
            <person name="Ruby J.G."/>
            <person name="Reiff S.B."/>
            <person name="Swart E.C."/>
            <person name="Gosai S."/>
            <person name="Prabakaran S."/>
            <person name="Witkowska E."/>
            <person name="Larue G.E."/>
            <person name="Fisher S."/>
            <person name="Freeman R.M."/>
            <person name="Gunawardena J."/>
            <person name="Chu W."/>
            <person name="Stover N.A."/>
            <person name="Gregory B.D."/>
            <person name="Nowacki M."/>
            <person name="Derisi J."/>
            <person name="Roy S.W."/>
            <person name="Marshall W.F."/>
            <person name="Sood P."/>
        </authorList>
    </citation>
    <scope>NUCLEOTIDE SEQUENCE [LARGE SCALE GENOMIC DNA]</scope>
    <source>
        <strain evidence="1">WM001</strain>
    </source>
</reference>
<dbReference type="Proteomes" id="UP000187209">
    <property type="component" value="Unassembled WGS sequence"/>
</dbReference>
<name>A0A1R2BUZ4_9CILI</name>
<organism evidence="1 2">
    <name type="scientific">Stentor coeruleus</name>
    <dbReference type="NCBI Taxonomy" id="5963"/>
    <lineage>
        <taxon>Eukaryota</taxon>
        <taxon>Sar</taxon>
        <taxon>Alveolata</taxon>
        <taxon>Ciliophora</taxon>
        <taxon>Postciliodesmatophora</taxon>
        <taxon>Heterotrichea</taxon>
        <taxon>Heterotrichida</taxon>
        <taxon>Stentoridae</taxon>
        <taxon>Stentor</taxon>
    </lineage>
</organism>
<dbReference type="AlphaFoldDB" id="A0A1R2BUZ4"/>
<protein>
    <submittedName>
        <fullName evidence="1">Uncharacterized protein</fullName>
    </submittedName>
</protein>
<evidence type="ECO:0000313" key="2">
    <source>
        <dbReference type="Proteomes" id="UP000187209"/>
    </source>
</evidence>
<dbReference type="EMBL" id="MPUH01000416">
    <property type="protein sequence ID" value="OMJ80623.1"/>
    <property type="molecule type" value="Genomic_DNA"/>
</dbReference>
<keyword evidence="2" id="KW-1185">Reference proteome</keyword>
<proteinExistence type="predicted"/>
<sequence length="247" mass="27606">MKPIVFGSIKKPCKLEIETIPTATSPSLSSPISHCELSPLSHCQKYSPNFSNKTQSIAIQTECTDTSENEVLLIHSPGSCFTPSSYGEMVKLIPCQGDLHEFIDFFNDSSLSCIQESNSNEELSILKSFVEEYPEEEETPKKKISKYTFGNIAKTENIRKPRSPNMFLAGIFGGLSKTPNFHRYHTSKCSTETNLSESYEEMIGNLGGGELLGSKESLLQLIQIEKISLQKQLHKKRYPSGNFLRPV</sequence>